<organism evidence="1">
    <name type="scientific">marine sediment metagenome</name>
    <dbReference type="NCBI Taxonomy" id="412755"/>
    <lineage>
        <taxon>unclassified sequences</taxon>
        <taxon>metagenomes</taxon>
        <taxon>ecological metagenomes</taxon>
    </lineage>
</organism>
<dbReference type="EMBL" id="BART01020292">
    <property type="protein sequence ID" value="GAH02482.1"/>
    <property type="molecule type" value="Genomic_DNA"/>
</dbReference>
<gene>
    <name evidence="1" type="ORF">S01H4_37736</name>
</gene>
<accession>X1C556</accession>
<evidence type="ECO:0000313" key="1">
    <source>
        <dbReference type="EMBL" id="GAH02482.1"/>
    </source>
</evidence>
<reference evidence="1" key="1">
    <citation type="journal article" date="2014" name="Front. Microbiol.">
        <title>High frequency of phylogenetically diverse reductive dehalogenase-homologous genes in deep subseafloor sedimentary metagenomes.</title>
        <authorList>
            <person name="Kawai M."/>
            <person name="Futagami T."/>
            <person name="Toyoda A."/>
            <person name="Takaki Y."/>
            <person name="Nishi S."/>
            <person name="Hori S."/>
            <person name="Arai W."/>
            <person name="Tsubouchi T."/>
            <person name="Morono Y."/>
            <person name="Uchiyama I."/>
            <person name="Ito T."/>
            <person name="Fujiyama A."/>
            <person name="Inagaki F."/>
            <person name="Takami H."/>
        </authorList>
    </citation>
    <scope>NUCLEOTIDE SEQUENCE</scope>
    <source>
        <strain evidence="1">Expedition CK06-06</strain>
    </source>
</reference>
<sequence length="166" mass="19245">YYLLEPSDILQDDDLHWDTGIWDGPEWRPTVFPGTKCSLSCYARKITPPEGYYLLKEGDIVKKGDFYWDNGEWKPSVLFGHNFIDGVHYGLMNLIVAYARKTIIDKQLEIIQLSTSNGRKTLICKMLRTGDVVDFDNHPNTIIFLGDRYVKTSWTLEFSAVCYVRH</sequence>
<proteinExistence type="predicted"/>
<name>X1C556_9ZZZZ</name>
<protein>
    <submittedName>
        <fullName evidence="1">Uncharacterized protein</fullName>
    </submittedName>
</protein>
<comment type="caution">
    <text evidence="1">The sequence shown here is derived from an EMBL/GenBank/DDBJ whole genome shotgun (WGS) entry which is preliminary data.</text>
</comment>
<dbReference type="AlphaFoldDB" id="X1C556"/>
<feature type="non-terminal residue" evidence="1">
    <location>
        <position position="1"/>
    </location>
</feature>